<dbReference type="InterPro" id="IPR006685">
    <property type="entry name" value="MscS_channel_2nd"/>
</dbReference>
<feature type="domain" description="Mechanosensitive ion channel MscS C-terminal" evidence="9">
    <location>
        <begin position="169"/>
        <end position="252"/>
    </location>
</feature>
<comment type="similarity">
    <text evidence="2">Belongs to the MscS (TC 1.A.23) family.</text>
</comment>
<evidence type="ECO:0000313" key="12">
    <source>
        <dbReference type="Proteomes" id="UP001185012"/>
    </source>
</evidence>
<evidence type="ECO:0000256" key="2">
    <source>
        <dbReference type="ARBA" id="ARBA00008017"/>
    </source>
</evidence>
<keyword evidence="4 7" id="KW-0812">Transmembrane</keyword>
<evidence type="ECO:0000256" key="4">
    <source>
        <dbReference type="ARBA" id="ARBA00022692"/>
    </source>
</evidence>
<dbReference type="Gene3D" id="1.10.287.1260">
    <property type="match status" value="1"/>
</dbReference>
<evidence type="ECO:0000259" key="9">
    <source>
        <dbReference type="Pfam" id="PF21082"/>
    </source>
</evidence>
<dbReference type="Pfam" id="PF21082">
    <property type="entry name" value="MS_channel_3rd"/>
    <property type="match status" value="1"/>
</dbReference>
<dbReference type="SUPFAM" id="SSF82861">
    <property type="entry name" value="Mechanosensitive channel protein MscS (YggB), transmembrane region"/>
    <property type="match status" value="1"/>
</dbReference>
<dbReference type="PANTHER" id="PTHR30460">
    <property type="entry name" value="MODERATE CONDUCTANCE MECHANOSENSITIVE CHANNEL YBIO"/>
    <property type="match status" value="1"/>
</dbReference>
<sequence length="262" mass="28767">MEWLEKLATASIIAVTAIIVYAIVKNVIARLVETRIRNREAAEPRIDTLKTLLSSLTGYVIFFIAFVAILREFDVDTTGILASAGILGLAIGFGAQGLVSDIVTGFFVLLENQVNVGEYVTINGYSGIVEETGLRCIKVRGMNGDLHYIPNREIGALTNHSRGNMQALVDIGIAYESNVDEAIQVMQKACDRLAQDMPQIVEGPNVLGVQSLENSDMVIRILAKTENGEQWAVERALRKELKKALDEAGIEIPYPHRTIVQK</sequence>
<dbReference type="InterPro" id="IPR010920">
    <property type="entry name" value="LSM_dom_sf"/>
</dbReference>
<dbReference type="InterPro" id="IPR045276">
    <property type="entry name" value="YbiO_bact"/>
</dbReference>
<evidence type="ECO:0000259" key="10">
    <source>
        <dbReference type="Pfam" id="PF21088"/>
    </source>
</evidence>
<evidence type="ECO:0000259" key="8">
    <source>
        <dbReference type="Pfam" id="PF00924"/>
    </source>
</evidence>
<comment type="subcellular location">
    <subcellularLocation>
        <location evidence="1">Cell membrane</location>
        <topology evidence="1">Multi-pass membrane protein</topology>
    </subcellularLocation>
</comment>
<gene>
    <name evidence="11" type="ORF">JOE21_002705</name>
</gene>
<feature type="domain" description="Mechanosensitive ion channel transmembrane helices 2/3" evidence="10">
    <location>
        <begin position="59"/>
        <end position="96"/>
    </location>
</feature>
<protein>
    <submittedName>
        <fullName evidence="11">Small conductance mechanosensitive channel</fullName>
    </submittedName>
</protein>
<dbReference type="SUPFAM" id="SSF50182">
    <property type="entry name" value="Sm-like ribonucleoproteins"/>
    <property type="match status" value="1"/>
</dbReference>
<evidence type="ECO:0000313" key="11">
    <source>
        <dbReference type="EMBL" id="MDR6226695.1"/>
    </source>
</evidence>
<dbReference type="EMBL" id="JAVDQG010000006">
    <property type="protein sequence ID" value="MDR6226695.1"/>
    <property type="molecule type" value="Genomic_DNA"/>
</dbReference>
<dbReference type="InterPro" id="IPR011014">
    <property type="entry name" value="MscS_channel_TM-2"/>
</dbReference>
<evidence type="ECO:0000256" key="7">
    <source>
        <dbReference type="SAM" id="Phobius"/>
    </source>
</evidence>
<accession>A0ABU1IPJ5</accession>
<feature type="domain" description="Mechanosensitive ion channel MscS" evidence="8">
    <location>
        <begin position="98"/>
        <end position="162"/>
    </location>
</feature>
<dbReference type="InterPro" id="IPR023408">
    <property type="entry name" value="MscS_beta-dom_sf"/>
</dbReference>
<dbReference type="InterPro" id="IPR011066">
    <property type="entry name" value="MscS_channel_C_sf"/>
</dbReference>
<reference evidence="11 12" key="1">
    <citation type="submission" date="2023-07" db="EMBL/GenBank/DDBJ databases">
        <title>Genomic Encyclopedia of Type Strains, Phase IV (KMG-IV): sequencing the most valuable type-strain genomes for metagenomic binning, comparative biology and taxonomic classification.</title>
        <authorList>
            <person name="Goeker M."/>
        </authorList>
    </citation>
    <scope>NUCLEOTIDE SEQUENCE [LARGE SCALE GENOMIC DNA]</scope>
    <source>
        <strain evidence="11 12">DSM 45903</strain>
    </source>
</reference>
<name>A0ABU1IPJ5_9BACL</name>
<evidence type="ECO:0000256" key="3">
    <source>
        <dbReference type="ARBA" id="ARBA00022475"/>
    </source>
</evidence>
<dbReference type="SUPFAM" id="SSF82689">
    <property type="entry name" value="Mechanosensitive channel protein MscS (YggB), C-terminal domain"/>
    <property type="match status" value="1"/>
</dbReference>
<evidence type="ECO:0000256" key="1">
    <source>
        <dbReference type="ARBA" id="ARBA00004651"/>
    </source>
</evidence>
<comment type="caution">
    <text evidence="11">The sequence shown here is derived from an EMBL/GenBank/DDBJ whole genome shotgun (WGS) entry which is preliminary data.</text>
</comment>
<feature type="transmembrane region" description="Helical" evidence="7">
    <location>
        <begin position="49"/>
        <end position="70"/>
    </location>
</feature>
<evidence type="ECO:0000256" key="6">
    <source>
        <dbReference type="ARBA" id="ARBA00023136"/>
    </source>
</evidence>
<dbReference type="Gene3D" id="2.30.30.60">
    <property type="match status" value="1"/>
</dbReference>
<organism evidence="11 12">
    <name type="scientific">Desmospora profundinema</name>
    <dbReference type="NCBI Taxonomy" id="1571184"/>
    <lineage>
        <taxon>Bacteria</taxon>
        <taxon>Bacillati</taxon>
        <taxon>Bacillota</taxon>
        <taxon>Bacilli</taxon>
        <taxon>Bacillales</taxon>
        <taxon>Thermoactinomycetaceae</taxon>
        <taxon>Desmospora</taxon>
    </lineage>
</organism>
<dbReference type="Pfam" id="PF21088">
    <property type="entry name" value="MS_channel_1st"/>
    <property type="match status" value="1"/>
</dbReference>
<dbReference type="InterPro" id="IPR049142">
    <property type="entry name" value="MS_channel_1st"/>
</dbReference>
<evidence type="ECO:0000256" key="5">
    <source>
        <dbReference type="ARBA" id="ARBA00022989"/>
    </source>
</evidence>
<dbReference type="Proteomes" id="UP001185012">
    <property type="component" value="Unassembled WGS sequence"/>
</dbReference>
<keyword evidence="5 7" id="KW-1133">Transmembrane helix</keyword>
<keyword evidence="6 7" id="KW-0472">Membrane</keyword>
<dbReference type="Pfam" id="PF00924">
    <property type="entry name" value="MS_channel_2nd"/>
    <property type="match status" value="1"/>
</dbReference>
<keyword evidence="3" id="KW-1003">Cell membrane</keyword>
<proteinExistence type="inferred from homology"/>
<dbReference type="InterPro" id="IPR049278">
    <property type="entry name" value="MS_channel_C"/>
</dbReference>
<feature type="transmembrane region" description="Helical" evidence="7">
    <location>
        <begin position="82"/>
        <end position="110"/>
    </location>
</feature>
<dbReference type="PANTHER" id="PTHR30460:SF0">
    <property type="entry name" value="MODERATE CONDUCTANCE MECHANOSENSITIVE CHANNEL YBIO"/>
    <property type="match status" value="1"/>
</dbReference>
<keyword evidence="12" id="KW-1185">Reference proteome</keyword>
<dbReference type="RefSeq" id="WP_309866967.1">
    <property type="nucleotide sequence ID" value="NZ_JAVDQG010000006.1"/>
</dbReference>
<dbReference type="Gene3D" id="3.30.70.100">
    <property type="match status" value="1"/>
</dbReference>
<feature type="transmembrane region" description="Helical" evidence="7">
    <location>
        <begin position="6"/>
        <end position="28"/>
    </location>
</feature>